<comment type="caution">
    <text evidence="1">The sequence shown here is derived from an EMBL/GenBank/DDBJ whole genome shotgun (WGS) entry which is preliminary data.</text>
</comment>
<dbReference type="AlphaFoldDB" id="A0A3M7CVK1"/>
<sequence length="527" mass="55478">MAFLIFTLREDTLSCDSFHKKMPSIFAASLVLGLVVAAPNPNPLPQGFDFAVIDSVPEPTALGPPADKTIDAIIYDRTSAVAAASSQVLATAVPNAKVKRSDDPPVCPTEKQPAGAGVLTRNPDTAAAFRDNQAYSVAADGAQPPPGYSKAFTNLKGSIEQIGYLGLRTVDSYDPALCAEHCDPAHGCVAFNLYFERDPSFATNSNSCPNPPSTTNIKCTLYGFPVASGGATNKGQWRDGFEVAIAGSNGYNRKPLTSPGIDKYNGPTELQCAINAPLDPNTGKNTHVGSTAFKTTFDPAQCAAACNTHNNYHLSHRSPTDGSYPACNFFNSYVLYKNGVPESLVCSMYSRSWDESYAVNCGQWRGHDQYTVGQSASYALRERLPGACEAPKTWDGKACVESAAPPGANAGCKGAKCGTFKSCSSDLDCICVTSAEGPGYCVPGSTRCSNPSCKTSRDCGKGMVCAVDTCCGSPVCAPVANVCQNPARKLMRMARGLAVRAEEGEDTLAGAWDEDTGSVVPHLEANV</sequence>
<dbReference type="OrthoDB" id="271448at2759"/>
<proteinExistence type="predicted"/>
<organism evidence="1 2">
    <name type="scientific">Hortaea werneckii</name>
    <name type="common">Black yeast</name>
    <name type="synonym">Cladosporium werneckii</name>
    <dbReference type="NCBI Taxonomy" id="91943"/>
    <lineage>
        <taxon>Eukaryota</taxon>
        <taxon>Fungi</taxon>
        <taxon>Dikarya</taxon>
        <taxon>Ascomycota</taxon>
        <taxon>Pezizomycotina</taxon>
        <taxon>Dothideomycetes</taxon>
        <taxon>Dothideomycetidae</taxon>
        <taxon>Mycosphaerellales</taxon>
        <taxon>Teratosphaeriaceae</taxon>
        <taxon>Hortaea</taxon>
    </lineage>
</organism>
<gene>
    <name evidence="1" type="ORF">D0863_13230</name>
</gene>
<dbReference type="EMBL" id="QWIP01000734">
    <property type="protein sequence ID" value="RMY55696.1"/>
    <property type="molecule type" value="Genomic_DNA"/>
</dbReference>
<name>A0A3M7CVK1_HORWE</name>
<evidence type="ECO:0008006" key="3">
    <source>
        <dbReference type="Google" id="ProtNLM"/>
    </source>
</evidence>
<evidence type="ECO:0000313" key="1">
    <source>
        <dbReference type="EMBL" id="RMY55696.1"/>
    </source>
</evidence>
<dbReference type="PANTHER" id="PTHR36578:SF1">
    <property type="entry name" value="APPLE DOMAIN-CONTAINING PROTEIN"/>
    <property type="match status" value="1"/>
</dbReference>
<accession>A0A3M7CVK1</accession>
<evidence type="ECO:0000313" key="2">
    <source>
        <dbReference type="Proteomes" id="UP000269276"/>
    </source>
</evidence>
<dbReference type="Proteomes" id="UP000269276">
    <property type="component" value="Unassembled WGS sequence"/>
</dbReference>
<protein>
    <recommendedName>
        <fullName evidence="3">Apple domain-containing protein</fullName>
    </recommendedName>
</protein>
<reference evidence="1 2" key="1">
    <citation type="journal article" date="2018" name="BMC Genomics">
        <title>Genomic evidence for intraspecific hybridization in a clonal and extremely halotolerant yeast.</title>
        <authorList>
            <person name="Gostincar C."/>
            <person name="Stajich J.E."/>
            <person name="Zupancic J."/>
            <person name="Zalar P."/>
            <person name="Gunde-Cimerman N."/>
        </authorList>
    </citation>
    <scope>NUCLEOTIDE SEQUENCE [LARGE SCALE GENOMIC DNA]</scope>
    <source>
        <strain evidence="1 2">EXF-2682</strain>
    </source>
</reference>
<dbReference type="PANTHER" id="PTHR36578">
    <property type="entry name" value="CHROMOSOME 15, WHOLE GENOME SHOTGUN SEQUENCE"/>
    <property type="match status" value="1"/>
</dbReference>